<sequence>MGHFGKNSFHKEVERGGHDKNIARQTINSTQTHLQLPGFASNELMGSTTHSHRAKMLCTTNVHYYVNT</sequence>
<feature type="region of interest" description="Disordered" evidence="1">
    <location>
        <begin position="1"/>
        <end position="20"/>
    </location>
</feature>
<keyword evidence="3" id="KW-1185">Reference proteome</keyword>
<gene>
    <name evidence="2" type="ORF">WN51_04473</name>
</gene>
<evidence type="ECO:0000256" key="1">
    <source>
        <dbReference type="SAM" id="MobiDB-lite"/>
    </source>
</evidence>
<organism evidence="2 3">
    <name type="scientific">Melipona quadrifasciata</name>
    <dbReference type="NCBI Taxonomy" id="166423"/>
    <lineage>
        <taxon>Eukaryota</taxon>
        <taxon>Metazoa</taxon>
        <taxon>Ecdysozoa</taxon>
        <taxon>Arthropoda</taxon>
        <taxon>Hexapoda</taxon>
        <taxon>Insecta</taxon>
        <taxon>Pterygota</taxon>
        <taxon>Neoptera</taxon>
        <taxon>Endopterygota</taxon>
        <taxon>Hymenoptera</taxon>
        <taxon>Apocrita</taxon>
        <taxon>Aculeata</taxon>
        <taxon>Apoidea</taxon>
        <taxon>Anthophila</taxon>
        <taxon>Apidae</taxon>
        <taxon>Melipona</taxon>
    </lineage>
</organism>
<reference evidence="2 3" key="1">
    <citation type="submission" date="2015-07" db="EMBL/GenBank/DDBJ databases">
        <title>The genome of Melipona quadrifasciata.</title>
        <authorList>
            <person name="Pan H."/>
            <person name="Kapheim K."/>
        </authorList>
    </citation>
    <scope>NUCLEOTIDE SEQUENCE [LARGE SCALE GENOMIC DNA]</scope>
    <source>
        <strain evidence="2">0111107301</strain>
        <tissue evidence="2">Whole body</tissue>
    </source>
</reference>
<evidence type="ECO:0000313" key="2">
    <source>
        <dbReference type="EMBL" id="KOX69958.1"/>
    </source>
</evidence>
<accession>A0A0N0U3J3</accession>
<protein>
    <submittedName>
        <fullName evidence="2">Uncharacterized protein</fullName>
    </submittedName>
</protein>
<proteinExistence type="predicted"/>
<feature type="compositionally biased region" description="Basic and acidic residues" evidence="1">
    <location>
        <begin position="9"/>
        <end position="20"/>
    </location>
</feature>
<name>A0A0N0U3J3_9HYME</name>
<dbReference type="Proteomes" id="UP000053105">
    <property type="component" value="Unassembled WGS sequence"/>
</dbReference>
<dbReference type="EMBL" id="KQ435878">
    <property type="protein sequence ID" value="KOX69958.1"/>
    <property type="molecule type" value="Genomic_DNA"/>
</dbReference>
<dbReference type="AlphaFoldDB" id="A0A0N0U3J3"/>
<evidence type="ECO:0000313" key="3">
    <source>
        <dbReference type="Proteomes" id="UP000053105"/>
    </source>
</evidence>